<dbReference type="KEGG" id="pchm:VFPPC_00586"/>
<dbReference type="InterPro" id="IPR000219">
    <property type="entry name" value="DH_dom"/>
</dbReference>
<dbReference type="InterPro" id="IPR027267">
    <property type="entry name" value="AH/BAR_dom_sf"/>
</dbReference>
<reference evidence="4 5" key="1">
    <citation type="journal article" date="2016" name="PLoS Pathog.">
        <title>Biosynthesis of antibiotic leucinostatins in bio-control fungus Purpureocillium lilacinum and their inhibition on phytophthora revealed by genome mining.</title>
        <authorList>
            <person name="Wang G."/>
            <person name="Liu Z."/>
            <person name="Lin R."/>
            <person name="Li E."/>
            <person name="Mao Z."/>
            <person name="Ling J."/>
            <person name="Yang Y."/>
            <person name="Yin W.B."/>
            <person name="Xie B."/>
        </authorList>
    </citation>
    <scope>NUCLEOTIDE SEQUENCE [LARGE SCALE GENOMIC DNA]</scope>
    <source>
        <strain evidence="4">170</strain>
    </source>
</reference>
<evidence type="ECO:0000313" key="4">
    <source>
        <dbReference type="EMBL" id="OAQ72682.1"/>
    </source>
</evidence>
<gene>
    <name evidence="4" type="ORF">VFPPC_00586</name>
</gene>
<feature type="region of interest" description="Disordered" evidence="2">
    <location>
        <begin position="109"/>
        <end position="219"/>
    </location>
</feature>
<dbReference type="InterPro" id="IPR004148">
    <property type="entry name" value="BAR_dom"/>
</dbReference>
<dbReference type="STRING" id="1380566.A0A179G4A6"/>
<feature type="compositionally biased region" description="Polar residues" evidence="2">
    <location>
        <begin position="1009"/>
        <end position="1027"/>
    </location>
</feature>
<feature type="region of interest" description="Disordered" evidence="2">
    <location>
        <begin position="1245"/>
        <end position="1277"/>
    </location>
</feature>
<keyword evidence="1" id="KW-0344">Guanine-nucleotide releasing factor</keyword>
<feature type="compositionally biased region" description="Polar residues" evidence="2">
    <location>
        <begin position="157"/>
        <end position="172"/>
    </location>
</feature>
<name>A0A179G4A6_METCM</name>
<feature type="compositionally biased region" description="Low complexity" evidence="2">
    <location>
        <begin position="499"/>
        <end position="509"/>
    </location>
</feature>
<dbReference type="GO" id="GO:0005085">
    <property type="term" value="F:guanyl-nucleotide exchange factor activity"/>
    <property type="evidence" value="ECO:0007669"/>
    <property type="project" value="UniProtKB-KW"/>
</dbReference>
<feature type="region of interest" description="Disordered" evidence="2">
    <location>
        <begin position="253"/>
        <end position="342"/>
    </location>
</feature>
<organism evidence="4 5">
    <name type="scientific">Pochonia chlamydosporia 170</name>
    <dbReference type="NCBI Taxonomy" id="1380566"/>
    <lineage>
        <taxon>Eukaryota</taxon>
        <taxon>Fungi</taxon>
        <taxon>Dikarya</taxon>
        <taxon>Ascomycota</taxon>
        <taxon>Pezizomycotina</taxon>
        <taxon>Sordariomycetes</taxon>
        <taxon>Hypocreomycetidae</taxon>
        <taxon>Hypocreales</taxon>
        <taxon>Clavicipitaceae</taxon>
        <taxon>Pochonia</taxon>
    </lineage>
</organism>
<feature type="compositionally biased region" description="Basic and acidic residues" evidence="2">
    <location>
        <begin position="614"/>
        <end position="625"/>
    </location>
</feature>
<feature type="compositionally biased region" description="Polar residues" evidence="2">
    <location>
        <begin position="660"/>
        <end position="675"/>
    </location>
</feature>
<feature type="compositionally biased region" description="Polar residues" evidence="2">
    <location>
        <begin position="1123"/>
        <end position="1154"/>
    </location>
</feature>
<dbReference type="GO" id="GO:0005737">
    <property type="term" value="C:cytoplasm"/>
    <property type="evidence" value="ECO:0007669"/>
    <property type="project" value="InterPro"/>
</dbReference>
<feature type="region of interest" description="Disordered" evidence="2">
    <location>
        <begin position="981"/>
        <end position="1094"/>
    </location>
</feature>
<accession>A0A179G4A6</accession>
<dbReference type="GO" id="GO:0032955">
    <property type="term" value="P:regulation of division septum assembly"/>
    <property type="evidence" value="ECO:0007669"/>
    <property type="project" value="TreeGrafter"/>
</dbReference>
<feature type="compositionally biased region" description="Polar residues" evidence="2">
    <location>
        <begin position="1712"/>
        <end position="1730"/>
    </location>
</feature>
<feature type="compositionally biased region" description="Polar residues" evidence="2">
    <location>
        <begin position="946"/>
        <end position="960"/>
    </location>
</feature>
<dbReference type="InterPro" id="IPR051492">
    <property type="entry name" value="Dynamin-Rho_GEF"/>
</dbReference>
<dbReference type="Gene3D" id="1.20.1270.60">
    <property type="entry name" value="Arfaptin homology (AH) domain/BAR domain"/>
    <property type="match status" value="1"/>
</dbReference>
<feature type="compositionally biased region" description="Low complexity" evidence="2">
    <location>
        <begin position="432"/>
        <end position="443"/>
    </location>
</feature>
<feature type="compositionally biased region" description="Basic residues" evidence="2">
    <location>
        <begin position="417"/>
        <end position="426"/>
    </location>
</feature>
<feature type="region of interest" description="Disordered" evidence="2">
    <location>
        <begin position="614"/>
        <end position="829"/>
    </location>
</feature>
<feature type="region of interest" description="Disordered" evidence="2">
    <location>
        <begin position="1665"/>
        <end position="1730"/>
    </location>
</feature>
<dbReference type="PANTHER" id="PTHR22834:SF20">
    <property type="entry name" value="SH3 DOMAIN-CONTAINING PROTEIN"/>
    <property type="match status" value="1"/>
</dbReference>
<sequence>MDPAPDAGQLRDDAVDAFDAFDASRPTALGHQNLEHNLDFINHHDHHDYHDHHGHHRRQSHSHTISISIQSQPESLPYTDSDLGHNFDDGISYDDGLAVGSAQANIPDSYSTIHYHDPSISSRSNHHAPPPQIDPDDFYKNYRRLDASTGPDILPMATTSFPRPSLRSNGDGTTPKHPAVSVARSLPRANLRSVSSPLDTRTSTTRTSPGNMPAGKPSVKDLKKRFDQNATMAAPTIPPTISRAALVSKPVRPRNDELEHGNPHAATNPGTRQSQGSGVVGSSSIPLRHSKFIADDHASTSPQSFASRIGKPRSHGEGEVTSPPQIHHQLPGAAPAGGQSQGLLFGEVLPDQVDPSSVGFGIDVVRPRRTSESSIQNPPTHHRTFSGPSAAGGATSPTSWYRDPSSQIDEAPDASASRHRPRPHSRARSDDGSSSPSSRATRNARTKPSTQSSKLPVSVRKFNNTSNSTSPSSTRSSSPSTLKRYQANGRPASRTSPVATRAKTPTQTRKPPPQGLVTPSSSNTRLQAFIAAPAPKLSPTLRSSRPRQPVSLATTTSSRMKESDKAKLARPGESSSRRRKISVGPIDFEQRREHIRLAYTKSIRASEALEARHQAEAAKRRRELEATADIQQTIDATSPDVTKSEDPVDKAPVAALDTSEPPQDSNLAVTDSLESAESAKPLATPPLTISTKTQTVAPSLDSPTLGLPGSFPDQTPPMIRDGPPLSAISATSDTTEFDVEPQTNPPVAANPALDVPITVVKPPSPQRKPDPPRPRTEYQYPFEDETGSPVNVSPQKDRTEVPTHDFHHSPAVPGSFVNDEPESTGLGIGSFQSQVTSTTLVLPSQPLVTSGSDDTQTVPFPRLEADYDSDCQTDSERLQRQSNQVQIHREDDAVTDTCTEETDDRERPDMQPGSVHDDPMRSYRTSTCASSEADTYDDRRYSSYEQQQHLDTPASNNYLMPNSRYHDDRFSRQSAWTDFSVDSTDHSDPNRSPAVPSSRESPAFGHVTIFSSKTESSSIDARHNSQLGIRDSQDSRRSSAQYSSHHLPEIDTGDGFSVPYLPHQPSDHVSYVPSPIHEPPPIPTSLPGSDLNSRTSSAFYDQAQYESTLLNSDRGSDEYMSHAGTTRSVDSTSLATTDQYASTQTPADSDTKSLAQDGEELSDKERHRLGQRRNVIKELVDTEAVFVRDMNIVEEIYKGTAEACPKLDSKTVKLIFRNSDEIIAFHTSFLAELKDAVADVYVPKGPRTMPRDDSSLSAPSFTASGEPNDAKDRSTSLGPVFKSNIEQMKLAHEGFLRASDQAAKRLIQIQQDPTVQVWLNECNEVAKDLTAAWDLDSLLIKPMQRITKYPNLIITLLQHTPQDHPDRESLLEAKDILETAIIEINKTKKNFELVGQIVGRKRKESDVKAGFARAFGKRVDKLQASNNRPAEDAEYAKLNEKFGDDYLRLQVVLRDVEFYTRQVSAYVHEFLQYMSSIELVMRLQPGNYPELESKWVQFNISVRDLEKVALEDHLTQVRKRVIEPFEHVIKAYGNPSLAMKKRQKRRVDYERFEQLRRSGKSPDPKLKELVEQYEALNDTLKKELPQLSALTEKVGNICLGNFVNIQANWYAIWKEKMKTVLPDYDDMPDLHEVVSTFQQDFPYAHDQMAQIGILNPATWGRTSLSTSVSVDDTSLRTRGRPSDVESRSRGQSINGDGAPTLPTPDFGGRRSGSFTMSPSHSTPGFANGNVPSPHQYYYRDYYAGIHHMASPKSPDAASSSRSGAGAGAGAGMVSTRPSTGRSYESGVPRQSLDSAAMQQNRDSTATFNSSTMPQETQREPQRFSNIFHSALPMSDGPDECSSSQRASRASSRERSQTSDGYNVLWLAASLFEFNISTTKHEAGYPYLTYQAGEIFDVIAEKGELWLAKNQDDPTDQVGWIWSKHFAKLADS</sequence>
<feature type="domain" description="DH" evidence="3">
    <location>
        <begin position="1171"/>
        <end position="1387"/>
    </location>
</feature>
<dbReference type="GO" id="GO:0031991">
    <property type="term" value="P:regulation of actomyosin contractile ring contraction"/>
    <property type="evidence" value="ECO:0007669"/>
    <property type="project" value="TreeGrafter"/>
</dbReference>
<comment type="caution">
    <text evidence="4">The sequence shown here is derived from an EMBL/GenBank/DDBJ whole genome shotgun (WGS) entry which is preliminary data.</text>
</comment>
<feature type="compositionally biased region" description="Polar residues" evidence="2">
    <location>
        <begin position="1255"/>
        <end position="1265"/>
    </location>
</feature>
<dbReference type="Pfam" id="PF03114">
    <property type="entry name" value="BAR"/>
    <property type="match status" value="1"/>
</dbReference>
<feature type="compositionally biased region" description="Basic and acidic residues" evidence="2">
    <location>
        <begin position="253"/>
        <end position="262"/>
    </location>
</feature>
<feature type="compositionally biased region" description="Low complexity" evidence="2">
    <location>
        <begin position="273"/>
        <end position="284"/>
    </location>
</feature>
<dbReference type="Proteomes" id="UP000078397">
    <property type="component" value="Unassembled WGS sequence"/>
</dbReference>
<dbReference type="PANTHER" id="PTHR22834">
    <property type="entry name" value="NUCLEAR FUSION PROTEIN FUS2"/>
    <property type="match status" value="1"/>
</dbReference>
<feature type="compositionally biased region" description="Low complexity" evidence="2">
    <location>
        <begin position="463"/>
        <end position="481"/>
    </location>
</feature>
<evidence type="ECO:0000256" key="1">
    <source>
        <dbReference type="ARBA" id="ARBA00022658"/>
    </source>
</evidence>
<feature type="compositionally biased region" description="Polar residues" evidence="2">
    <location>
        <begin position="687"/>
        <end position="697"/>
    </location>
</feature>
<keyword evidence="5" id="KW-1185">Reference proteome</keyword>
<dbReference type="PROSITE" id="PS50010">
    <property type="entry name" value="DH_2"/>
    <property type="match status" value="1"/>
</dbReference>
<feature type="region of interest" description="Disordered" evidence="2">
    <location>
        <begin position="946"/>
        <end position="965"/>
    </location>
</feature>
<feature type="compositionally biased region" description="Polar residues" evidence="2">
    <location>
        <begin position="517"/>
        <end position="526"/>
    </location>
</feature>
<feature type="compositionally biased region" description="Polar residues" evidence="2">
    <location>
        <begin position="395"/>
        <end position="408"/>
    </location>
</feature>
<dbReference type="Pfam" id="PF00621">
    <property type="entry name" value="RhoGEF"/>
    <property type="match status" value="1"/>
</dbReference>
<feature type="compositionally biased region" description="Polar residues" evidence="2">
    <location>
        <begin position="923"/>
        <end position="933"/>
    </location>
</feature>
<feature type="compositionally biased region" description="Basic and acidic residues" evidence="2">
    <location>
        <begin position="767"/>
        <end position="776"/>
    </location>
</feature>
<evidence type="ECO:0000256" key="2">
    <source>
        <dbReference type="SAM" id="MobiDB-lite"/>
    </source>
</evidence>
<dbReference type="OrthoDB" id="10256089at2759"/>
<proteinExistence type="predicted"/>
<feature type="compositionally biased region" description="Polar residues" evidence="2">
    <location>
        <begin position="192"/>
        <end position="210"/>
    </location>
</feature>
<feature type="compositionally biased region" description="Polar residues" evidence="2">
    <location>
        <begin position="629"/>
        <end position="641"/>
    </location>
</feature>
<dbReference type="CDD" id="cd00160">
    <property type="entry name" value="RhoGEF"/>
    <property type="match status" value="1"/>
</dbReference>
<feature type="compositionally biased region" description="Basic and acidic residues" evidence="2">
    <location>
        <begin position="137"/>
        <end position="146"/>
    </location>
</feature>
<feature type="region of interest" description="Disordered" evidence="2">
    <location>
        <begin position="1109"/>
        <end position="1167"/>
    </location>
</feature>
<dbReference type="SUPFAM" id="SSF48065">
    <property type="entry name" value="DBL homology domain (DH-domain)"/>
    <property type="match status" value="1"/>
</dbReference>
<evidence type="ECO:0000259" key="3">
    <source>
        <dbReference type="PROSITE" id="PS50010"/>
    </source>
</evidence>
<dbReference type="SUPFAM" id="SSF103657">
    <property type="entry name" value="BAR/IMD domain-like"/>
    <property type="match status" value="1"/>
</dbReference>
<feature type="region of interest" description="Disordered" evidence="2">
    <location>
        <begin position="1750"/>
        <end position="1854"/>
    </location>
</feature>
<feature type="compositionally biased region" description="Polar residues" evidence="2">
    <location>
        <begin position="844"/>
        <end position="858"/>
    </location>
</feature>
<dbReference type="EMBL" id="LSBJ02000001">
    <property type="protein sequence ID" value="OAQ72682.1"/>
    <property type="molecule type" value="Genomic_DNA"/>
</dbReference>
<dbReference type="InterPro" id="IPR035899">
    <property type="entry name" value="DBL_dom_sf"/>
</dbReference>
<dbReference type="RefSeq" id="XP_018148765.1">
    <property type="nucleotide sequence ID" value="XM_018280578.1"/>
</dbReference>
<dbReference type="Gene3D" id="1.20.900.10">
    <property type="entry name" value="Dbl homology (DH) domain"/>
    <property type="match status" value="1"/>
</dbReference>
<dbReference type="CDD" id="cd07589">
    <property type="entry name" value="BAR_DNMBP"/>
    <property type="match status" value="1"/>
</dbReference>
<feature type="region of interest" description="Disordered" evidence="2">
    <location>
        <begin position="360"/>
        <end position="582"/>
    </location>
</feature>
<feature type="compositionally biased region" description="Basic and acidic residues" evidence="2">
    <location>
        <begin position="904"/>
        <end position="921"/>
    </location>
</feature>
<dbReference type="GeneID" id="28844572"/>
<protein>
    <submittedName>
        <fullName evidence="4">Rho guanyl nucleotide exchange factor</fullName>
    </submittedName>
</protein>
<feature type="compositionally biased region" description="Polar residues" evidence="2">
    <location>
        <begin position="446"/>
        <end position="455"/>
    </location>
</feature>
<dbReference type="SMART" id="SM00325">
    <property type="entry name" value="RhoGEF"/>
    <property type="match status" value="1"/>
</dbReference>
<feature type="compositionally biased region" description="Polar residues" evidence="2">
    <location>
        <begin position="1791"/>
        <end position="1815"/>
    </location>
</feature>
<feature type="compositionally biased region" description="Low complexity" evidence="2">
    <location>
        <begin position="329"/>
        <end position="342"/>
    </location>
</feature>
<feature type="region of interest" description="Disordered" evidence="2">
    <location>
        <begin position="844"/>
        <end position="938"/>
    </location>
</feature>
<feature type="compositionally biased region" description="Basic and acidic residues" evidence="2">
    <location>
        <begin position="795"/>
        <end position="808"/>
    </location>
</feature>
<evidence type="ECO:0000313" key="5">
    <source>
        <dbReference type="Proteomes" id="UP000078397"/>
    </source>
</evidence>